<dbReference type="PROSITE" id="PS00092">
    <property type="entry name" value="N6_MTASE"/>
    <property type="match status" value="1"/>
</dbReference>
<proteinExistence type="predicted"/>
<dbReference type="InterPro" id="IPR007848">
    <property type="entry name" value="Small_mtfrase_dom"/>
</dbReference>
<dbReference type="InterPro" id="IPR052663">
    <property type="entry name" value="RF_glutamine_MTase_cyano"/>
</dbReference>
<evidence type="ECO:0000313" key="6">
    <source>
        <dbReference type="Proteomes" id="UP001205105"/>
    </source>
</evidence>
<organism evidence="5 6">
    <name type="scientific">Chlorella ohadii</name>
    <dbReference type="NCBI Taxonomy" id="2649997"/>
    <lineage>
        <taxon>Eukaryota</taxon>
        <taxon>Viridiplantae</taxon>
        <taxon>Chlorophyta</taxon>
        <taxon>core chlorophytes</taxon>
        <taxon>Trebouxiophyceae</taxon>
        <taxon>Chlorellales</taxon>
        <taxon>Chlorellaceae</taxon>
        <taxon>Chlorella clade</taxon>
        <taxon>Chlorella</taxon>
    </lineage>
</organism>
<dbReference type="SUPFAM" id="SSF53335">
    <property type="entry name" value="S-adenosyl-L-methionine-dependent methyltransferases"/>
    <property type="match status" value="1"/>
</dbReference>
<dbReference type="GO" id="GO:0003676">
    <property type="term" value="F:nucleic acid binding"/>
    <property type="evidence" value="ECO:0007669"/>
    <property type="project" value="InterPro"/>
</dbReference>
<dbReference type="InterPro" id="IPR029063">
    <property type="entry name" value="SAM-dependent_MTases_sf"/>
</dbReference>
<dbReference type="PANTHER" id="PTHR47441:SF3">
    <property type="entry name" value="RELEASE FACTOR GLUTAMINE METHYLTRANSFERASE"/>
    <property type="match status" value="1"/>
</dbReference>
<evidence type="ECO:0000256" key="2">
    <source>
        <dbReference type="ARBA" id="ARBA00022679"/>
    </source>
</evidence>
<name>A0AAD5DJW6_9CHLO</name>
<keyword evidence="2" id="KW-0808">Transferase</keyword>
<dbReference type="Pfam" id="PF05175">
    <property type="entry name" value="MTS"/>
    <property type="match status" value="1"/>
</dbReference>
<accession>A0AAD5DJW6</accession>
<evidence type="ECO:0000256" key="3">
    <source>
        <dbReference type="ARBA" id="ARBA00022691"/>
    </source>
</evidence>
<dbReference type="GO" id="GO:0008757">
    <property type="term" value="F:S-adenosylmethionine-dependent methyltransferase activity"/>
    <property type="evidence" value="ECO:0007669"/>
    <property type="project" value="UniProtKB-ARBA"/>
</dbReference>
<keyword evidence="1" id="KW-0489">Methyltransferase</keyword>
<gene>
    <name evidence="5" type="ORF">COHA_007247</name>
</gene>
<comment type="caution">
    <text evidence="5">The sequence shown here is derived from an EMBL/GenBank/DDBJ whole genome shotgun (WGS) entry which is preliminary data.</text>
</comment>
<dbReference type="InterPro" id="IPR004556">
    <property type="entry name" value="HemK-like"/>
</dbReference>
<evidence type="ECO:0000313" key="5">
    <source>
        <dbReference type="EMBL" id="KAI7839007.1"/>
    </source>
</evidence>
<reference evidence="5" key="1">
    <citation type="submission" date="2020-11" db="EMBL/GenBank/DDBJ databases">
        <title>Chlorella ohadii genome sequencing and assembly.</title>
        <authorList>
            <person name="Murik O."/>
            <person name="Treves H."/>
            <person name="Kedem I."/>
            <person name="Shotland Y."/>
            <person name="Kaplan A."/>
        </authorList>
    </citation>
    <scope>NUCLEOTIDE SEQUENCE</scope>
    <source>
        <strain evidence="5">1</strain>
    </source>
</reference>
<feature type="domain" description="Methyltransferase small" evidence="4">
    <location>
        <begin position="246"/>
        <end position="328"/>
    </location>
</feature>
<dbReference type="EMBL" id="JADXDR010000109">
    <property type="protein sequence ID" value="KAI7839007.1"/>
    <property type="molecule type" value="Genomic_DNA"/>
</dbReference>
<keyword evidence="3" id="KW-0949">S-adenosyl-L-methionine</keyword>
<keyword evidence="6" id="KW-1185">Reference proteome</keyword>
<dbReference type="GO" id="GO:0008276">
    <property type="term" value="F:protein methyltransferase activity"/>
    <property type="evidence" value="ECO:0007669"/>
    <property type="project" value="InterPro"/>
</dbReference>
<sequence>MQAAIAFAQGVRALQRVYRFSPEVACRILHWRSAAAGTASSARHAGSIWPQQPSRAQRALSGLSGEVATATAGEAPASQPVLPLCERPAQHAVPLADLLAWRDAAQQQAEAVGDSWVASDPDGPTAEDLQTELSWLLDDALAALARPGHDWKPASWQQVERDLRRGGPLADAACQYMVQLREPLEALEALWQRRLGQRIPLQYLTACAFWRDVVMSVGPGVLIPRPETELMIDFVQEAVAANPALTTGYWADLGTGSGALAVGVARALPQAQQVYAVDLSPVPLSYAAFNARRLGVGDRLTTLQGSWYEPLQAAGVRQLAGIVSNPPYICSEDMPGLQAEVGGHEPHLALCGGEGLGVDCLLPICTGAARLLQPGGFLALETAGGEQAHYIADVLRHLRRGACAWGDRTGGSASASGSSSEEEGERCAFVDVRVRRDLRGVDRFVTASAAL</sequence>
<evidence type="ECO:0000256" key="1">
    <source>
        <dbReference type="ARBA" id="ARBA00022603"/>
    </source>
</evidence>
<dbReference type="GO" id="GO:0032259">
    <property type="term" value="P:methylation"/>
    <property type="evidence" value="ECO:0007669"/>
    <property type="project" value="UniProtKB-KW"/>
</dbReference>
<evidence type="ECO:0000259" key="4">
    <source>
        <dbReference type="Pfam" id="PF05175"/>
    </source>
</evidence>
<protein>
    <recommendedName>
        <fullName evidence="4">Methyltransferase small domain-containing protein</fullName>
    </recommendedName>
</protein>
<dbReference type="CDD" id="cd02440">
    <property type="entry name" value="AdoMet_MTases"/>
    <property type="match status" value="1"/>
</dbReference>
<dbReference type="InterPro" id="IPR002052">
    <property type="entry name" value="DNA_methylase_N6_adenine_CS"/>
</dbReference>
<dbReference type="AlphaFoldDB" id="A0AAD5DJW6"/>
<dbReference type="Gene3D" id="3.40.50.150">
    <property type="entry name" value="Vaccinia Virus protein VP39"/>
    <property type="match status" value="1"/>
</dbReference>
<dbReference type="Proteomes" id="UP001205105">
    <property type="component" value="Unassembled WGS sequence"/>
</dbReference>
<dbReference type="NCBIfam" id="TIGR00536">
    <property type="entry name" value="hemK_fam"/>
    <property type="match status" value="1"/>
</dbReference>
<dbReference type="PANTHER" id="PTHR47441">
    <property type="match status" value="1"/>
</dbReference>